<dbReference type="Proteomes" id="UP000266483">
    <property type="component" value="Unassembled WGS sequence"/>
</dbReference>
<dbReference type="AlphaFoldDB" id="A0A3A1YYM3"/>
<keyword evidence="5" id="KW-1185">Reference proteome</keyword>
<dbReference type="InterPro" id="IPR005625">
    <property type="entry name" value="PepSY-ass_TM"/>
</dbReference>
<dbReference type="Proteomes" id="UP000266206">
    <property type="component" value="Unassembled WGS sequence"/>
</dbReference>
<evidence type="ECO:0000313" key="2">
    <source>
        <dbReference type="EMBL" id="RII84616.1"/>
    </source>
</evidence>
<protein>
    <submittedName>
        <fullName evidence="3">Peptidase</fullName>
    </submittedName>
</protein>
<dbReference type="EMBL" id="NQYH01000001">
    <property type="protein sequence ID" value="RIY42591.1"/>
    <property type="molecule type" value="Genomic_DNA"/>
</dbReference>
<dbReference type="OrthoDB" id="7238323at2"/>
<keyword evidence="1" id="KW-1133">Transmembrane helix</keyword>
<reference evidence="4 5" key="1">
    <citation type="submission" date="2017-08" db="EMBL/GenBank/DDBJ databases">
        <title>Pusillimonas indicus sp. nov., a member of the family Alcaligenaceae isolated from surface seawater.</title>
        <authorList>
            <person name="Li J."/>
        </authorList>
    </citation>
    <scope>NUCLEOTIDE SEQUENCE [LARGE SCALE GENOMIC DNA]</scope>
    <source>
        <strain evidence="2 5">17-4A</strain>
        <strain evidence="3 4">L52-1-41</strain>
    </source>
</reference>
<proteinExistence type="predicted"/>
<comment type="caution">
    <text evidence="3">The sequence shown here is derived from an EMBL/GenBank/DDBJ whole genome shotgun (WGS) entry which is preliminary data.</text>
</comment>
<evidence type="ECO:0000256" key="1">
    <source>
        <dbReference type="SAM" id="Phobius"/>
    </source>
</evidence>
<evidence type="ECO:0000313" key="5">
    <source>
        <dbReference type="Proteomes" id="UP000266483"/>
    </source>
</evidence>
<feature type="transmembrane region" description="Helical" evidence="1">
    <location>
        <begin position="373"/>
        <end position="398"/>
    </location>
</feature>
<evidence type="ECO:0000313" key="4">
    <source>
        <dbReference type="Proteomes" id="UP000266206"/>
    </source>
</evidence>
<accession>A0A3A1YYM3</accession>
<feature type="transmembrane region" description="Helical" evidence="1">
    <location>
        <begin position="12"/>
        <end position="32"/>
    </location>
</feature>
<evidence type="ECO:0000313" key="3">
    <source>
        <dbReference type="EMBL" id="RIY42591.1"/>
    </source>
</evidence>
<dbReference type="PANTHER" id="PTHR34219">
    <property type="entry name" value="IRON-REGULATED INNER MEMBRANE PROTEIN-RELATED"/>
    <property type="match status" value="1"/>
</dbReference>
<feature type="transmembrane region" description="Helical" evidence="1">
    <location>
        <begin position="223"/>
        <end position="244"/>
    </location>
</feature>
<dbReference type="PANTHER" id="PTHR34219:SF5">
    <property type="entry name" value="BLR4505 PROTEIN"/>
    <property type="match status" value="1"/>
</dbReference>
<keyword evidence="1" id="KW-0472">Membrane</keyword>
<gene>
    <name evidence="2" type="ORF">CJO09_03170</name>
    <name evidence="3" type="ORF">CJP73_00190</name>
</gene>
<organism evidence="3 4">
    <name type="scientific">Neopusillimonas maritima</name>
    <dbReference type="NCBI Taxonomy" id="2026239"/>
    <lineage>
        <taxon>Bacteria</taxon>
        <taxon>Pseudomonadati</taxon>
        <taxon>Pseudomonadota</taxon>
        <taxon>Betaproteobacteria</taxon>
        <taxon>Burkholderiales</taxon>
        <taxon>Alcaligenaceae</taxon>
        <taxon>Neopusillimonas</taxon>
    </lineage>
</organism>
<dbReference type="Pfam" id="PF03929">
    <property type="entry name" value="PepSY_TM"/>
    <property type="match status" value="1"/>
</dbReference>
<dbReference type="EMBL" id="NQOU01000001">
    <property type="protein sequence ID" value="RII84616.1"/>
    <property type="molecule type" value="Genomic_DNA"/>
</dbReference>
<sequence length="412" mass="46861">MRRVATLLHRWVGLFIALFLIVAGLTGAVISWEHQIDEWLNKDLYTVSSEGAFLPFDELAGRVEAGDPRAQVVYMPLQYEAGHSVSFMVQPRVGPDGQLYDLGYDQVFMDPVTGEIIGQRDTSNVSLSTRTLMPFLRQLHENLHVPAFWGSDRWGYQLMGIIALVWLLDSFIGFYLTLPKRNSSARSTSARSRTSWFQRWKPAWKMRLNAGAYKLNFDYHRAIGLWAWGLIFIIAFTSFSLNLYREVFYPAMSMVSKVTPGPFETRPSTPFNQPIEPALTFQDIRDIAQERAQQEQWERPPAGIFYARNMGFYSVAFFHPGADHSSGGMEIANMYFDAQDGRYLGEYVPWKGTAADIFVQLQFPLHSGRILGLFGRILMSVMGLLVAALAITGVVIWARKRRARRFSALAEN</sequence>
<name>A0A3A1YYM3_9BURK</name>
<feature type="transmembrane region" description="Helical" evidence="1">
    <location>
        <begin position="154"/>
        <end position="178"/>
    </location>
</feature>
<keyword evidence="1" id="KW-0812">Transmembrane</keyword>